<dbReference type="Proteomes" id="UP000002200">
    <property type="component" value="Chromosome"/>
</dbReference>
<dbReference type="eggNOG" id="COG2919">
    <property type="taxonomic scope" value="Bacteria"/>
</dbReference>
<dbReference type="AlphaFoldDB" id="Q83FF8"/>
<keyword evidence="1" id="KW-1133">Transmembrane helix</keyword>
<evidence type="ECO:0008006" key="4">
    <source>
        <dbReference type="Google" id="ProtNLM"/>
    </source>
</evidence>
<name>Q83FF8_TROWT</name>
<keyword evidence="3" id="KW-1185">Reference proteome</keyword>
<dbReference type="EMBL" id="AE014184">
    <property type="protein sequence ID" value="AAO44879.1"/>
    <property type="molecule type" value="Genomic_DNA"/>
</dbReference>
<keyword evidence="1" id="KW-0472">Membrane</keyword>
<sequence length="146" mass="16597">MAIVPTMARQMNSVRRSNIRVYLIILIILVLGTPGIFVTISQIYSQHQYVLQLTAANSALRKEIDSLEALRRNWDDPNYVSTQGRKRFYLLKPGEVGFLLINDVPQLADEKRVVNKEIVLSSVNWGRMFLESIINAGPSNAHYVPK</sequence>
<organism evidence="2 3">
    <name type="scientific">Tropheryma whipplei (strain Twist)</name>
    <name type="common">Whipple's bacillus</name>
    <dbReference type="NCBI Taxonomy" id="203267"/>
    <lineage>
        <taxon>Bacteria</taxon>
        <taxon>Bacillati</taxon>
        <taxon>Actinomycetota</taxon>
        <taxon>Actinomycetes</taxon>
        <taxon>Micrococcales</taxon>
        <taxon>Tropherymataceae</taxon>
        <taxon>Tropheryma</taxon>
    </lineage>
</organism>
<reference evidence="2 3" key="1">
    <citation type="journal article" date="2003" name="Genome Res.">
        <title>Tropheryma whipplei twist: a human pathogenic Actinobacteria with a reduced genome.</title>
        <authorList>
            <person name="Raoult D."/>
            <person name="Ogata H."/>
            <person name="Audic S."/>
            <person name="Robert C."/>
            <person name="Suhre K."/>
            <person name="Drancourt M."/>
            <person name="Claverie J.-M."/>
        </authorList>
    </citation>
    <scope>NUCLEOTIDE SEQUENCE [LARGE SCALE GENOMIC DNA]</scope>
    <source>
        <strain evidence="2 3">Twist</strain>
    </source>
</reference>
<dbReference type="KEGG" id="twh:TWT_782"/>
<dbReference type="InterPro" id="IPR007060">
    <property type="entry name" value="FtsL/DivIC"/>
</dbReference>
<dbReference type="HOGENOM" id="CLU_085342_4_2_11"/>
<accession>Q83FF8</accession>
<evidence type="ECO:0000256" key="1">
    <source>
        <dbReference type="SAM" id="Phobius"/>
    </source>
</evidence>
<dbReference type="Pfam" id="PF04977">
    <property type="entry name" value="DivIC"/>
    <property type="match status" value="1"/>
</dbReference>
<gene>
    <name evidence="2" type="ordered locus">TWT_782</name>
</gene>
<keyword evidence="1" id="KW-0812">Transmembrane</keyword>
<protein>
    <recommendedName>
        <fullName evidence="4">Septum formation initiator</fullName>
    </recommendedName>
</protein>
<proteinExistence type="predicted"/>
<dbReference type="STRING" id="203267.TWT_782"/>
<feature type="transmembrane region" description="Helical" evidence="1">
    <location>
        <begin position="21"/>
        <end position="44"/>
    </location>
</feature>
<evidence type="ECO:0000313" key="2">
    <source>
        <dbReference type="EMBL" id="AAO44879.1"/>
    </source>
</evidence>
<evidence type="ECO:0000313" key="3">
    <source>
        <dbReference type="Proteomes" id="UP000002200"/>
    </source>
</evidence>